<dbReference type="OrthoDB" id="9804940at2"/>
<dbReference type="AlphaFoldDB" id="A0A1W7AFJ9"/>
<dbReference type="GO" id="GO:0036424">
    <property type="term" value="F:L-phosphoserine phosphatase activity"/>
    <property type="evidence" value="ECO:0007669"/>
    <property type="project" value="TreeGrafter"/>
</dbReference>
<dbReference type="PANTHER" id="PTHR43344:SF21">
    <property type="entry name" value="POLYOL PHOSPHATE PHOSPHATASE PYP1"/>
    <property type="match status" value="1"/>
</dbReference>
<dbReference type="InterPro" id="IPR050582">
    <property type="entry name" value="HAD-like_SerB"/>
</dbReference>
<proteinExistence type="inferred from homology"/>
<evidence type="ECO:0000256" key="1">
    <source>
        <dbReference type="ARBA" id="ARBA00009184"/>
    </source>
</evidence>
<organism evidence="3 4">
    <name type="scientific">Macrococcoides canis</name>
    <dbReference type="NCBI Taxonomy" id="1855823"/>
    <lineage>
        <taxon>Bacteria</taxon>
        <taxon>Bacillati</taxon>
        <taxon>Bacillota</taxon>
        <taxon>Bacilli</taxon>
        <taxon>Bacillales</taxon>
        <taxon>Staphylococcaceae</taxon>
        <taxon>Macrococcoides</taxon>
    </lineage>
</organism>
<comment type="similarity">
    <text evidence="1">Belongs to the HAD-like hydrolase superfamily. SerB family.</text>
</comment>
<dbReference type="NCBIfam" id="TIGR01488">
    <property type="entry name" value="HAD-SF-IB"/>
    <property type="match status" value="1"/>
</dbReference>
<dbReference type="Proteomes" id="UP000194154">
    <property type="component" value="Chromosome"/>
</dbReference>
<dbReference type="STRING" id="1855823.MCCS_23720"/>
<keyword evidence="4" id="KW-1185">Reference proteome</keyword>
<dbReference type="KEGG" id="mcak:MCCS_23720"/>
<dbReference type="Gene3D" id="3.90.1470.20">
    <property type="match status" value="1"/>
</dbReference>
<dbReference type="RefSeq" id="WP_086043467.1">
    <property type="nucleotide sequence ID" value="NZ_CBCRZA010000008.1"/>
</dbReference>
<dbReference type="GO" id="GO:0005737">
    <property type="term" value="C:cytoplasm"/>
    <property type="evidence" value="ECO:0007669"/>
    <property type="project" value="TreeGrafter"/>
</dbReference>
<reference evidence="3 4" key="1">
    <citation type="journal article" date="2017" name="Int. J. Syst. Evol. Microbiol.">
        <title>Macrococcus canis sp. nov., a skin bacterium associated with infections in dogs.</title>
        <authorList>
            <person name="Gobeli Brawand S."/>
            <person name="Cotting K."/>
            <person name="Gomez-Sanz E."/>
            <person name="Collaud A."/>
            <person name="Thomann A."/>
            <person name="Brodard I."/>
            <person name="Rodriguez-Campos S."/>
            <person name="Strauss C."/>
            <person name="Perreten V."/>
        </authorList>
    </citation>
    <scope>NUCLEOTIDE SEQUENCE [LARGE SCALE GENOMIC DNA]</scope>
    <source>
        <strain evidence="3 4">KM45013</strain>
    </source>
</reference>
<dbReference type="GO" id="GO:0006564">
    <property type="term" value="P:L-serine biosynthetic process"/>
    <property type="evidence" value="ECO:0007669"/>
    <property type="project" value="TreeGrafter"/>
</dbReference>
<sequence>MGYIIACDFDGTVTSTDTIAAIIEQFEPVHGNAIVERIMSREISIKTGVSELFNLLHSTDKDAVIQFAIEEVAIRPGFQQLLDKAAEKHIPFYIISGGMHFFIDPILSQFHGIKEVFANEVDFTDDYMKVIWTHPCDIHCDNDCGTCKPSIVRRIAGNRKVIAIGDSVTDILLAQEADILFTTDKLSEYAQTNNIDHQHFETFYDIEEQLEEVLH</sequence>
<dbReference type="EC" id="3.1.3.87" evidence="3"/>
<dbReference type="Pfam" id="PF12710">
    <property type="entry name" value="HAD"/>
    <property type="match status" value="1"/>
</dbReference>
<dbReference type="GO" id="GO:0043716">
    <property type="term" value="F:2-hydroxy-3-keto-5-methylthiopentenyl-1-phosphate phosphatase activity"/>
    <property type="evidence" value="ECO:0007669"/>
    <property type="project" value="UniProtKB-EC"/>
</dbReference>
<dbReference type="SUPFAM" id="SSF56784">
    <property type="entry name" value="HAD-like"/>
    <property type="match status" value="1"/>
</dbReference>
<dbReference type="InterPro" id="IPR036412">
    <property type="entry name" value="HAD-like_sf"/>
</dbReference>
<evidence type="ECO:0000313" key="4">
    <source>
        <dbReference type="Proteomes" id="UP000194154"/>
    </source>
</evidence>
<gene>
    <name evidence="3" type="primary">mtnX</name>
    <name evidence="3" type="ORF">MCCS_23720</name>
</gene>
<dbReference type="EMBL" id="CP021059">
    <property type="protein sequence ID" value="ARQ07950.1"/>
    <property type="molecule type" value="Genomic_DNA"/>
</dbReference>
<dbReference type="InterPro" id="IPR006384">
    <property type="entry name" value="HAD_hydro_PyrdxlP_Pase-like"/>
</dbReference>
<dbReference type="InterPro" id="IPR023214">
    <property type="entry name" value="HAD_sf"/>
</dbReference>
<evidence type="ECO:0000256" key="2">
    <source>
        <dbReference type="ARBA" id="ARBA00022801"/>
    </source>
</evidence>
<dbReference type="Gene3D" id="3.40.50.1000">
    <property type="entry name" value="HAD superfamily/HAD-like"/>
    <property type="match status" value="1"/>
</dbReference>
<dbReference type="PANTHER" id="PTHR43344">
    <property type="entry name" value="PHOSPHOSERINE PHOSPHATASE"/>
    <property type="match status" value="1"/>
</dbReference>
<dbReference type="NCBIfam" id="TIGR01489">
    <property type="entry name" value="DKMTPPase-SF"/>
    <property type="match status" value="1"/>
</dbReference>
<dbReference type="GO" id="GO:0000287">
    <property type="term" value="F:magnesium ion binding"/>
    <property type="evidence" value="ECO:0007669"/>
    <property type="project" value="TreeGrafter"/>
</dbReference>
<name>A0A1W7AFJ9_9STAP</name>
<protein>
    <submittedName>
        <fullName evidence="3">2-hydroxy-3-keto-5-methylthiopentenyl-1-phosphate phosphatase</fullName>
        <ecNumber evidence="3">3.1.3.87</ecNumber>
    </submittedName>
</protein>
<dbReference type="GeneID" id="35296442"/>
<evidence type="ECO:0000313" key="3">
    <source>
        <dbReference type="EMBL" id="ARQ07950.1"/>
    </source>
</evidence>
<accession>A0A1W7AFJ9</accession>
<keyword evidence="2 3" id="KW-0378">Hydrolase</keyword>